<accession>A0A2V1JQK9</accession>
<protein>
    <recommendedName>
        <fullName evidence="1">DJ-1/PfpI domain-containing protein</fullName>
    </recommendedName>
</protein>
<organism evidence="2 3">
    <name type="scientific">Eubacterium ramulus</name>
    <dbReference type="NCBI Taxonomy" id="39490"/>
    <lineage>
        <taxon>Bacteria</taxon>
        <taxon>Bacillati</taxon>
        <taxon>Bacillota</taxon>
        <taxon>Clostridia</taxon>
        <taxon>Eubacteriales</taxon>
        <taxon>Eubacteriaceae</taxon>
        <taxon>Eubacterium</taxon>
    </lineage>
</organism>
<dbReference type="InterPro" id="IPR050325">
    <property type="entry name" value="Prot/Nucl_acid_deglycase"/>
</dbReference>
<dbReference type="OrthoDB" id="9800516at2"/>
<comment type="caution">
    <text evidence="2">The sequence shown here is derived from an EMBL/GenBank/DDBJ whole genome shotgun (WGS) entry which is preliminary data.</text>
</comment>
<dbReference type="RefSeq" id="WP_109216794.1">
    <property type="nucleotide sequence ID" value="NZ_CAJLEE010000088.1"/>
</dbReference>
<dbReference type="Proteomes" id="UP000245288">
    <property type="component" value="Unassembled WGS sequence"/>
</dbReference>
<evidence type="ECO:0000259" key="1">
    <source>
        <dbReference type="Pfam" id="PF01965"/>
    </source>
</evidence>
<evidence type="ECO:0000313" key="3">
    <source>
        <dbReference type="Proteomes" id="UP000245288"/>
    </source>
</evidence>
<dbReference type="CDD" id="cd03135">
    <property type="entry name" value="GATase1_DJ-1"/>
    <property type="match status" value="1"/>
</dbReference>
<dbReference type="PANTHER" id="PTHR48094">
    <property type="entry name" value="PROTEIN/NUCLEIC ACID DEGLYCASE DJ-1-RELATED"/>
    <property type="match status" value="1"/>
</dbReference>
<dbReference type="EMBL" id="JRFU01000195">
    <property type="protein sequence ID" value="PWE85471.1"/>
    <property type="molecule type" value="Genomic_DNA"/>
</dbReference>
<evidence type="ECO:0000313" key="2">
    <source>
        <dbReference type="EMBL" id="PWE85471.1"/>
    </source>
</evidence>
<keyword evidence="3" id="KW-1185">Reference proteome</keyword>
<dbReference type="NCBIfam" id="TIGR01383">
    <property type="entry name" value="not_thiJ"/>
    <property type="match status" value="1"/>
</dbReference>
<gene>
    <name evidence="2" type="ORF">LG34_15710</name>
</gene>
<dbReference type="PANTHER" id="PTHR48094:SF12">
    <property type="entry name" value="PARKINSON DISEASE PROTEIN 7 HOMOLOG"/>
    <property type="match status" value="1"/>
</dbReference>
<dbReference type="InterPro" id="IPR006287">
    <property type="entry name" value="DJ-1"/>
</dbReference>
<feature type="domain" description="DJ-1/PfpI" evidence="1">
    <location>
        <begin position="3"/>
        <end position="162"/>
    </location>
</feature>
<dbReference type="Gene3D" id="3.40.50.880">
    <property type="match status" value="1"/>
</dbReference>
<dbReference type="AlphaFoldDB" id="A0A2V1JQK9"/>
<dbReference type="GO" id="GO:0005737">
    <property type="term" value="C:cytoplasm"/>
    <property type="evidence" value="ECO:0007669"/>
    <property type="project" value="TreeGrafter"/>
</dbReference>
<dbReference type="Pfam" id="PF01965">
    <property type="entry name" value="DJ-1_PfpI"/>
    <property type="match status" value="1"/>
</dbReference>
<sequence>MSKIAVLCNDGVEEIECLTVVDFCRRAGIEVITVSVTGKRQIMGAHQIVFHADEVYADMNFDEFDGIVYPGGPGTGAMGEKPGVKELAQKFLNNGKMLAAICAAPGMISETGILKEKHATGYPGCKPEGGAIWSEDAAVVDGNLVTGKGPGAAAEFAIEIIRYLAGDIKAEQIRTSTMM</sequence>
<dbReference type="SUPFAM" id="SSF52317">
    <property type="entry name" value="Class I glutamine amidotransferase-like"/>
    <property type="match status" value="1"/>
</dbReference>
<dbReference type="InterPro" id="IPR029062">
    <property type="entry name" value="Class_I_gatase-like"/>
</dbReference>
<name>A0A2V1JQK9_EUBRA</name>
<proteinExistence type="predicted"/>
<reference evidence="2 3" key="1">
    <citation type="submission" date="2014-09" db="EMBL/GenBank/DDBJ databases">
        <title>Butyrate-producing bacteria isolated from human gut.</title>
        <authorList>
            <person name="Zhang Q."/>
            <person name="Zhao L."/>
        </authorList>
    </citation>
    <scope>NUCLEOTIDE SEQUENCE [LARGE SCALE GENOMIC DNA]</scope>
    <source>
        <strain evidence="2 3">21</strain>
    </source>
</reference>
<dbReference type="InterPro" id="IPR002818">
    <property type="entry name" value="DJ-1/PfpI"/>
</dbReference>